<dbReference type="AlphaFoldDB" id="A0A561V8V0"/>
<dbReference type="Pfam" id="PF01613">
    <property type="entry name" value="Flavin_Reduct"/>
    <property type="match status" value="1"/>
</dbReference>
<dbReference type="GO" id="GO:0006208">
    <property type="term" value="P:pyrimidine nucleobase catabolic process"/>
    <property type="evidence" value="ECO:0007669"/>
    <property type="project" value="TreeGrafter"/>
</dbReference>
<keyword evidence="1" id="KW-0560">Oxidoreductase</keyword>
<dbReference type="SUPFAM" id="SSF50475">
    <property type="entry name" value="FMN-binding split barrel"/>
    <property type="match status" value="1"/>
</dbReference>
<evidence type="ECO:0000259" key="2">
    <source>
        <dbReference type="SMART" id="SM00903"/>
    </source>
</evidence>
<evidence type="ECO:0000256" key="1">
    <source>
        <dbReference type="ARBA" id="ARBA00023002"/>
    </source>
</evidence>
<dbReference type="GO" id="GO:0010181">
    <property type="term" value="F:FMN binding"/>
    <property type="evidence" value="ECO:0007669"/>
    <property type="project" value="InterPro"/>
</dbReference>
<comment type="caution">
    <text evidence="3">The sequence shown here is derived from an EMBL/GenBank/DDBJ whole genome shotgun (WGS) entry which is preliminary data.</text>
</comment>
<reference evidence="3 4" key="1">
    <citation type="submission" date="2019-06" db="EMBL/GenBank/DDBJ databases">
        <title>Sequencing the genomes of 1000 actinobacteria strains.</title>
        <authorList>
            <person name="Klenk H.-P."/>
        </authorList>
    </citation>
    <scope>NUCLEOTIDE SEQUENCE [LARGE SCALE GENOMIC DNA]</scope>
    <source>
        <strain evidence="3 4">DSM 46699</strain>
    </source>
</reference>
<accession>A0A561V8V0</accession>
<dbReference type="PANTHER" id="PTHR30466:SF1">
    <property type="entry name" value="FMN REDUCTASE (NADH) RUTF"/>
    <property type="match status" value="1"/>
</dbReference>
<dbReference type="InterPro" id="IPR050268">
    <property type="entry name" value="NADH-dep_flavin_reductase"/>
</dbReference>
<dbReference type="GO" id="GO:0042602">
    <property type="term" value="F:riboflavin reductase (NADPH) activity"/>
    <property type="evidence" value="ECO:0007669"/>
    <property type="project" value="TreeGrafter"/>
</dbReference>
<proteinExistence type="predicted"/>
<dbReference type="Gene3D" id="2.30.110.10">
    <property type="entry name" value="Electron Transport, Fmn-binding Protein, Chain A"/>
    <property type="match status" value="1"/>
</dbReference>
<evidence type="ECO:0000313" key="4">
    <source>
        <dbReference type="Proteomes" id="UP000316184"/>
    </source>
</evidence>
<dbReference type="InterPro" id="IPR002563">
    <property type="entry name" value="Flavin_Rdtase-like_dom"/>
</dbReference>
<dbReference type="InterPro" id="IPR012349">
    <property type="entry name" value="Split_barrel_FMN-bd"/>
</dbReference>
<name>A0A561V8V0_9PSEU</name>
<gene>
    <name evidence="3" type="ORF">FHU35_11665</name>
</gene>
<dbReference type="PANTHER" id="PTHR30466">
    <property type="entry name" value="FLAVIN REDUCTASE"/>
    <property type="match status" value="1"/>
</dbReference>
<protein>
    <submittedName>
        <fullName evidence="3">Flavin reductase (NADH)</fullName>
    </submittedName>
</protein>
<dbReference type="SMART" id="SM00903">
    <property type="entry name" value="Flavin_Reduct"/>
    <property type="match status" value="1"/>
</dbReference>
<organism evidence="3 4">
    <name type="scientific">Saccharopolyspora dendranthemae</name>
    <dbReference type="NCBI Taxonomy" id="1181886"/>
    <lineage>
        <taxon>Bacteria</taxon>
        <taxon>Bacillati</taxon>
        <taxon>Actinomycetota</taxon>
        <taxon>Actinomycetes</taxon>
        <taxon>Pseudonocardiales</taxon>
        <taxon>Pseudonocardiaceae</taxon>
        <taxon>Saccharopolyspora</taxon>
    </lineage>
</organism>
<feature type="domain" description="Flavin reductase like" evidence="2">
    <location>
        <begin position="15"/>
        <end position="160"/>
    </location>
</feature>
<sequence>MADLTSAQREFRAAMANLSAGVSIVTTDGPRGWAGITVSAACSVTDEPPTMLVCVHRASRAHDVLAANERACVNVLGSGQQDLALRFAGATGQPMHERFAGAVCDFAEVPVLRDAAASLIGRVSWVRPQGSHSVMIVEVDRVITRSGSGGLVYFQREFHSLAGASRG</sequence>
<dbReference type="RefSeq" id="WP_145736560.1">
    <property type="nucleotide sequence ID" value="NZ_VIWX01000001.1"/>
</dbReference>
<evidence type="ECO:0000313" key="3">
    <source>
        <dbReference type="EMBL" id="TWG08046.1"/>
    </source>
</evidence>
<dbReference type="Proteomes" id="UP000316184">
    <property type="component" value="Unassembled WGS sequence"/>
</dbReference>
<dbReference type="OrthoDB" id="6401628at2"/>
<dbReference type="EMBL" id="VIWX01000001">
    <property type="protein sequence ID" value="TWG08046.1"/>
    <property type="molecule type" value="Genomic_DNA"/>
</dbReference>
<keyword evidence="4" id="KW-1185">Reference proteome</keyword>